<sequence length="175" mass="20180">MPTLEIKLSPEFKDKIRTMLNGKNFQNCNHFSWIQTTKKKTTVENSIAPIIDDSRCFTKYQNGRSFFKTYKSSTPNSTDGRCNIDRVEIHPCYNESNPMNIFWGVNDTVLQNAVENVYCNGTVLDGPLRNFYSFSPPVIKYPMIDTMISLDFFNRTISSAAFFFQCPKCVLAHRI</sequence>
<evidence type="ECO:0000313" key="1">
    <source>
        <dbReference type="Proteomes" id="UP000887580"/>
    </source>
</evidence>
<protein>
    <submittedName>
        <fullName evidence="2">Uncharacterized protein</fullName>
    </submittedName>
</protein>
<organism evidence="1 2">
    <name type="scientific">Panagrolaimus sp. PS1159</name>
    <dbReference type="NCBI Taxonomy" id="55785"/>
    <lineage>
        <taxon>Eukaryota</taxon>
        <taxon>Metazoa</taxon>
        <taxon>Ecdysozoa</taxon>
        <taxon>Nematoda</taxon>
        <taxon>Chromadorea</taxon>
        <taxon>Rhabditida</taxon>
        <taxon>Tylenchina</taxon>
        <taxon>Panagrolaimomorpha</taxon>
        <taxon>Panagrolaimoidea</taxon>
        <taxon>Panagrolaimidae</taxon>
        <taxon>Panagrolaimus</taxon>
    </lineage>
</organism>
<dbReference type="WBParaSite" id="PS1159_v2.g14390.t1">
    <property type="protein sequence ID" value="PS1159_v2.g14390.t1"/>
    <property type="gene ID" value="PS1159_v2.g14390"/>
</dbReference>
<reference evidence="2" key="1">
    <citation type="submission" date="2022-11" db="UniProtKB">
        <authorList>
            <consortium name="WormBaseParasite"/>
        </authorList>
    </citation>
    <scope>IDENTIFICATION</scope>
</reference>
<name>A0AC35F8Z7_9BILA</name>
<proteinExistence type="predicted"/>
<accession>A0AC35F8Z7</accession>
<evidence type="ECO:0000313" key="2">
    <source>
        <dbReference type="WBParaSite" id="PS1159_v2.g14390.t1"/>
    </source>
</evidence>
<dbReference type="Proteomes" id="UP000887580">
    <property type="component" value="Unplaced"/>
</dbReference>